<organism evidence="2 3">
    <name type="scientific">Mannheimia granulomatis</name>
    <dbReference type="NCBI Taxonomy" id="85402"/>
    <lineage>
        <taxon>Bacteria</taxon>
        <taxon>Pseudomonadati</taxon>
        <taxon>Pseudomonadota</taxon>
        <taxon>Gammaproteobacteria</taxon>
        <taxon>Pasteurellales</taxon>
        <taxon>Pasteurellaceae</taxon>
        <taxon>Mannheimia</taxon>
    </lineage>
</organism>
<dbReference type="Pfam" id="PF05929">
    <property type="entry name" value="Phage_GPO"/>
    <property type="match status" value="1"/>
</dbReference>
<name>A0A011P5A8_9PAST</name>
<protein>
    <submittedName>
        <fullName evidence="2">Capsule biosynthesis protein CapA</fullName>
    </submittedName>
</protein>
<dbReference type="AlphaFoldDB" id="A0A011P5A8"/>
<proteinExistence type="predicted"/>
<dbReference type="InterPro" id="IPR009228">
    <property type="entry name" value="Capsid_scaffold_GpO"/>
</dbReference>
<dbReference type="OrthoDB" id="5625143at2"/>
<dbReference type="RefSeq" id="WP_042803637.1">
    <property type="nucleotide sequence ID" value="NZ_AVSP01000005.1"/>
</dbReference>
<dbReference type="PATRIC" id="fig|1450449.3.peg.1751"/>
<dbReference type="EMBL" id="JANJ01000006">
    <property type="protein sequence ID" value="EXI61684.1"/>
    <property type="molecule type" value="Genomic_DNA"/>
</dbReference>
<feature type="region of interest" description="Disordered" evidence="1">
    <location>
        <begin position="248"/>
        <end position="273"/>
    </location>
</feature>
<evidence type="ECO:0000313" key="2">
    <source>
        <dbReference type="EMBL" id="EXI61684.1"/>
    </source>
</evidence>
<reference evidence="2 3" key="1">
    <citation type="journal article" date="2014" name="Genome Announc.">
        <title>Genome Sequence of a Presumptive Mannheimia haemolytica Strain with an A1/A6-Cross-Reactive Serotype from a White-Tailed Deer (Odocoileus virginianus).</title>
        <authorList>
            <person name="Lawrence P.K."/>
            <person name="Bey R.F."/>
            <person name="Wiener B."/>
            <person name="Kittichotirat W."/>
            <person name="Bumgarner R.E."/>
        </authorList>
    </citation>
    <scope>NUCLEOTIDE SEQUENCE [LARGE SCALE GENOMIC DNA]</scope>
    <source>
        <strain evidence="2 3">PKL10</strain>
    </source>
</reference>
<evidence type="ECO:0000256" key="1">
    <source>
        <dbReference type="SAM" id="MobiDB-lite"/>
    </source>
</evidence>
<sequence>MTTKSKWFVVATEGATTDGRKINREWLNQIAKNYDPKNRYGARINLEHFKSWWFDKDFAHSYSYGDVLSVKVEEREDGKLQLLAEISPTEALVKLVKEKQKVYTSVEIDLDFADTGEAYLVGLAVTDTPASLGTEYLTFCAGAKQNPLTDRKQKPENLVGEAVEANLEFAEEAIPFFERFKAMFTKAKTDNDGKFTEHEKAMELLAEQFSNLQTENNGLKKELETVKGEFAEVKKQAVDFAQKFAELEKQDSQSYTPRPQATGGKNKDYQTDF</sequence>
<dbReference type="Proteomes" id="UP000054123">
    <property type="component" value="Unassembled WGS sequence"/>
</dbReference>
<keyword evidence="3" id="KW-1185">Reference proteome</keyword>
<accession>A0A011P5A8</accession>
<gene>
    <name evidence="2" type="ORF">AK33_08835</name>
</gene>
<evidence type="ECO:0000313" key="3">
    <source>
        <dbReference type="Proteomes" id="UP000054123"/>
    </source>
</evidence>
<comment type="caution">
    <text evidence="2">The sequence shown here is derived from an EMBL/GenBank/DDBJ whole genome shotgun (WGS) entry which is preliminary data.</text>
</comment>